<feature type="transmembrane region" description="Helical" evidence="1">
    <location>
        <begin position="68"/>
        <end position="89"/>
    </location>
</feature>
<dbReference type="Proteomes" id="UP001597387">
    <property type="component" value="Unassembled WGS sequence"/>
</dbReference>
<keyword evidence="1" id="KW-0472">Membrane</keyword>
<dbReference type="NCBIfam" id="NF046084">
    <property type="entry name" value="XrtY_assoc_Wzy"/>
    <property type="match status" value="1"/>
</dbReference>
<keyword evidence="1" id="KW-0812">Transmembrane</keyword>
<keyword evidence="3" id="KW-1185">Reference proteome</keyword>
<feature type="transmembrane region" description="Helical" evidence="1">
    <location>
        <begin position="409"/>
        <end position="429"/>
    </location>
</feature>
<accession>A0ABW4ZHG1</accession>
<feature type="transmembrane region" description="Helical" evidence="1">
    <location>
        <begin position="243"/>
        <end position="260"/>
    </location>
</feature>
<feature type="transmembrane region" description="Helical" evidence="1">
    <location>
        <begin position="30"/>
        <end position="47"/>
    </location>
</feature>
<reference evidence="3" key="1">
    <citation type="journal article" date="2019" name="Int. J. Syst. Evol. Microbiol.">
        <title>The Global Catalogue of Microorganisms (GCM) 10K type strain sequencing project: providing services to taxonomists for standard genome sequencing and annotation.</title>
        <authorList>
            <consortium name="The Broad Institute Genomics Platform"/>
            <consortium name="The Broad Institute Genome Sequencing Center for Infectious Disease"/>
            <person name="Wu L."/>
            <person name="Ma J."/>
        </authorList>
    </citation>
    <scope>NUCLEOTIDE SEQUENCE [LARGE SCALE GENOMIC DNA]</scope>
    <source>
        <strain evidence="3">KCTC 42217</strain>
    </source>
</reference>
<evidence type="ECO:0000313" key="3">
    <source>
        <dbReference type="Proteomes" id="UP001597387"/>
    </source>
</evidence>
<comment type="caution">
    <text evidence="2">The sequence shown here is derived from an EMBL/GenBank/DDBJ whole genome shotgun (WGS) entry which is preliminary data.</text>
</comment>
<feature type="transmembrane region" description="Helical" evidence="1">
    <location>
        <begin position="378"/>
        <end position="397"/>
    </location>
</feature>
<feature type="transmembrane region" description="Helical" evidence="1">
    <location>
        <begin position="146"/>
        <end position="166"/>
    </location>
</feature>
<name>A0ABW4ZHG1_9SPHI</name>
<evidence type="ECO:0000313" key="2">
    <source>
        <dbReference type="EMBL" id="MFD2161037.1"/>
    </source>
</evidence>
<evidence type="ECO:0000256" key="1">
    <source>
        <dbReference type="SAM" id="Phobius"/>
    </source>
</evidence>
<feature type="transmembrane region" description="Helical" evidence="1">
    <location>
        <begin position="435"/>
        <end position="454"/>
    </location>
</feature>
<protein>
    <submittedName>
        <fullName evidence="2">Exosortase Y-associated Wzy-like protein</fullName>
    </submittedName>
</protein>
<proteinExistence type="predicted"/>
<gene>
    <name evidence="2" type="ORF">ACFSJU_01435</name>
</gene>
<dbReference type="EMBL" id="JBHUHZ010000001">
    <property type="protein sequence ID" value="MFD2161037.1"/>
    <property type="molecule type" value="Genomic_DNA"/>
</dbReference>
<keyword evidence="1" id="KW-1133">Transmembrane helix</keyword>
<feature type="transmembrane region" description="Helical" evidence="1">
    <location>
        <begin position="172"/>
        <end position="192"/>
    </location>
</feature>
<organism evidence="2 3">
    <name type="scientific">Paradesertivirga mongoliensis</name>
    <dbReference type="NCBI Taxonomy" id="2100740"/>
    <lineage>
        <taxon>Bacteria</taxon>
        <taxon>Pseudomonadati</taxon>
        <taxon>Bacteroidota</taxon>
        <taxon>Sphingobacteriia</taxon>
        <taxon>Sphingobacteriales</taxon>
        <taxon>Sphingobacteriaceae</taxon>
        <taxon>Paradesertivirga</taxon>
    </lineage>
</organism>
<feature type="transmembrane region" description="Helical" evidence="1">
    <location>
        <begin position="222"/>
        <end position="238"/>
    </location>
</feature>
<feature type="transmembrane region" description="Helical" evidence="1">
    <location>
        <begin position="112"/>
        <end position="134"/>
    </location>
</feature>
<sequence length="463" mass="52140">MRVNKLVILLVPWLLSSFLALWPTLSYLIAWAGSFLIFYLTLSGRILELPKDLKVSQQLMRPIFLTHIIFAGYMSCTSIFYFIGVLGYVNFESPPPFFAVDQQELESVAKCQRLYCLAHASFVCGILLVMNYPRPKKNILAIKDEATFFLVFALITLPLSTAFLVIPGLRQFYFQFNSLSFIAGTLALAYAIPLKKIGNTVLCSFLYISNFTQSLLSGYKEPIIISVIVLGVFLYPFYKKTIFLTFIPILIALFIILPAYNQVFRSKAWGGEESAQEASDAAIDAVLNSESEDSAVWGFLTGRLSEIHMFIKYVDTTPFPIDYYGFDLIEQSLVVIIPRAFWPAKPITEEMVMERVYNAGVVSRGSHVSAKPPLVVDGYLSGGTLGVFITLLVYGLIAQLISMKAEDLFGGYTLGTALIYSGLFQILWRGLSFEFIINSVFWSYFSMLIIFWILKMLNIIKSV</sequence>
<dbReference type="RefSeq" id="WP_255905393.1">
    <property type="nucleotide sequence ID" value="NZ_JAFMZO010000005.1"/>
</dbReference>